<dbReference type="Proteomes" id="UP000507470">
    <property type="component" value="Unassembled WGS sequence"/>
</dbReference>
<dbReference type="EMBL" id="CACVKT020009193">
    <property type="protein sequence ID" value="CAC5420901.1"/>
    <property type="molecule type" value="Genomic_DNA"/>
</dbReference>
<evidence type="ECO:0000259" key="8">
    <source>
        <dbReference type="SMART" id="SM00082"/>
    </source>
</evidence>
<evidence type="ECO:0000256" key="3">
    <source>
        <dbReference type="ARBA" id="ARBA00022692"/>
    </source>
</evidence>
<evidence type="ECO:0000256" key="1">
    <source>
        <dbReference type="ARBA" id="ARBA00004167"/>
    </source>
</evidence>
<evidence type="ECO:0000256" key="5">
    <source>
        <dbReference type="ARBA" id="ARBA00022989"/>
    </source>
</evidence>
<keyword evidence="3 7" id="KW-0812">Transmembrane</keyword>
<keyword evidence="4" id="KW-0732">Signal</keyword>
<dbReference type="InterPro" id="IPR032675">
    <property type="entry name" value="LRR_dom_sf"/>
</dbReference>
<keyword evidence="2" id="KW-0433">Leucine-rich repeat</keyword>
<dbReference type="GO" id="GO:0038023">
    <property type="term" value="F:signaling receptor activity"/>
    <property type="evidence" value="ECO:0007669"/>
    <property type="project" value="TreeGrafter"/>
</dbReference>
<evidence type="ECO:0000313" key="9">
    <source>
        <dbReference type="EMBL" id="CAC5420901.1"/>
    </source>
</evidence>
<protein>
    <recommendedName>
        <fullName evidence="8">LRRCT domain-containing protein</fullName>
    </recommendedName>
</protein>
<dbReference type="PANTHER" id="PTHR24365">
    <property type="entry name" value="TOLL-LIKE RECEPTOR"/>
    <property type="match status" value="1"/>
</dbReference>
<evidence type="ECO:0000256" key="7">
    <source>
        <dbReference type="SAM" id="Phobius"/>
    </source>
</evidence>
<dbReference type="GO" id="GO:0002224">
    <property type="term" value="P:toll-like receptor signaling pathway"/>
    <property type="evidence" value="ECO:0007669"/>
    <property type="project" value="TreeGrafter"/>
</dbReference>
<evidence type="ECO:0000313" key="10">
    <source>
        <dbReference type="Proteomes" id="UP000507470"/>
    </source>
</evidence>
<keyword evidence="5 7" id="KW-1133">Transmembrane helix</keyword>
<feature type="domain" description="LRRCT" evidence="8">
    <location>
        <begin position="22"/>
        <end position="75"/>
    </location>
</feature>
<dbReference type="Gene3D" id="3.80.10.10">
    <property type="entry name" value="Ribonuclease Inhibitor"/>
    <property type="match status" value="1"/>
</dbReference>
<dbReference type="OrthoDB" id="1081807at2759"/>
<accession>A0A6J8EPA1</accession>
<evidence type="ECO:0000256" key="4">
    <source>
        <dbReference type="ARBA" id="ARBA00022729"/>
    </source>
</evidence>
<reference evidence="9 10" key="1">
    <citation type="submission" date="2020-06" db="EMBL/GenBank/DDBJ databases">
        <authorList>
            <person name="Li R."/>
            <person name="Bekaert M."/>
        </authorList>
    </citation>
    <scope>NUCLEOTIDE SEQUENCE [LARGE SCALE GENOMIC DNA]</scope>
    <source>
        <strain evidence="10">wild</strain>
    </source>
</reference>
<evidence type="ECO:0000256" key="6">
    <source>
        <dbReference type="ARBA" id="ARBA00023136"/>
    </source>
</evidence>
<keyword evidence="6 7" id="KW-0472">Membrane</keyword>
<organism evidence="9 10">
    <name type="scientific">Mytilus coruscus</name>
    <name type="common">Sea mussel</name>
    <dbReference type="NCBI Taxonomy" id="42192"/>
    <lineage>
        <taxon>Eukaryota</taxon>
        <taxon>Metazoa</taxon>
        <taxon>Spiralia</taxon>
        <taxon>Lophotrochozoa</taxon>
        <taxon>Mollusca</taxon>
        <taxon>Bivalvia</taxon>
        <taxon>Autobranchia</taxon>
        <taxon>Pteriomorphia</taxon>
        <taxon>Mytilida</taxon>
        <taxon>Mytiloidea</taxon>
        <taxon>Mytilidae</taxon>
        <taxon>Mytilinae</taxon>
        <taxon>Mytilus</taxon>
    </lineage>
</organism>
<dbReference type="InterPro" id="IPR000483">
    <property type="entry name" value="Cys-rich_flank_reg_C"/>
</dbReference>
<comment type="subcellular location">
    <subcellularLocation>
        <location evidence="1">Membrane</location>
        <topology evidence="1">Single-pass membrane protein</topology>
    </subcellularLocation>
</comment>
<dbReference type="SMART" id="SM00082">
    <property type="entry name" value="LRRCT"/>
    <property type="match status" value="1"/>
</dbReference>
<sequence>MNKTSLPSISLNSLEQINLGDNPFSCTCNQKWFFEWIKQTKVKIVGYPNRYKCRNSNELVGQFLKDYNPTDDICKPWNPLYTMAIVLSLFGVSILVIIICVWICQNNIKNTVHLLRVVYNHRQGHVAFDERLNYEYHAFAVYCGADREWVHNVFKVKRE</sequence>
<keyword evidence="10" id="KW-1185">Reference proteome</keyword>
<gene>
    <name evidence="9" type="ORF">MCOR_53080</name>
</gene>
<evidence type="ECO:0000256" key="2">
    <source>
        <dbReference type="ARBA" id="ARBA00022614"/>
    </source>
</evidence>
<dbReference type="GO" id="GO:0005886">
    <property type="term" value="C:plasma membrane"/>
    <property type="evidence" value="ECO:0007669"/>
    <property type="project" value="TreeGrafter"/>
</dbReference>
<feature type="transmembrane region" description="Helical" evidence="7">
    <location>
        <begin position="80"/>
        <end position="104"/>
    </location>
</feature>
<proteinExistence type="predicted"/>
<dbReference type="AlphaFoldDB" id="A0A6J8EPA1"/>
<dbReference type="SUPFAM" id="SSF52058">
    <property type="entry name" value="L domain-like"/>
    <property type="match status" value="1"/>
</dbReference>
<name>A0A6J8EPA1_MYTCO</name>
<dbReference type="PANTHER" id="PTHR24365:SF530">
    <property type="entry name" value="MSTPROX-RELATED"/>
    <property type="match status" value="1"/>
</dbReference>